<dbReference type="OrthoDB" id="9811380at2"/>
<feature type="transmembrane region" description="Helical" evidence="1">
    <location>
        <begin position="41"/>
        <end position="58"/>
    </location>
</feature>
<evidence type="ECO:0000313" key="2">
    <source>
        <dbReference type="EMBL" id="SOD97191.1"/>
    </source>
</evidence>
<dbReference type="Proteomes" id="UP000219621">
    <property type="component" value="Unassembled WGS sequence"/>
</dbReference>
<accession>A0A286GNQ9</accession>
<name>A0A286GNQ9_9PROT</name>
<dbReference type="PANTHER" id="PTHR37692:SF1">
    <property type="entry name" value="DUF420 DOMAIN-CONTAINING PROTEIN"/>
    <property type="match status" value="1"/>
</dbReference>
<evidence type="ECO:0000256" key="1">
    <source>
        <dbReference type="SAM" id="Phobius"/>
    </source>
</evidence>
<dbReference type="AlphaFoldDB" id="A0A286GNQ9"/>
<reference evidence="2 3" key="1">
    <citation type="submission" date="2017-09" db="EMBL/GenBank/DDBJ databases">
        <authorList>
            <person name="Ehlers B."/>
            <person name="Leendertz F.H."/>
        </authorList>
    </citation>
    <scope>NUCLEOTIDE SEQUENCE [LARGE SCALE GENOMIC DNA]</scope>
    <source>
        <strain evidence="2 3">USBA 140</strain>
    </source>
</reference>
<gene>
    <name evidence="2" type="ORF">SAMN05421508_106315</name>
</gene>
<feature type="transmembrane region" description="Helical" evidence="1">
    <location>
        <begin position="78"/>
        <end position="100"/>
    </location>
</feature>
<dbReference type="Pfam" id="PF04238">
    <property type="entry name" value="DUF420"/>
    <property type="match status" value="1"/>
</dbReference>
<keyword evidence="3" id="KW-1185">Reference proteome</keyword>
<dbReference type="PANTHER" id="PTHR37692">
    <property type="entry name" value="HYPOTHETICAL MEMBRANE SPANNING PROTEIN"/>
    <property type="match status" value="1"/>
</dbReference>
<dbReference type="InterPro" id="IPR007352">
    <property type="entry name" value="DUF420"/>
</dbReference>
<dbReference type="EMBL" id="OCNJ01000006">
    <property type="protein sequence ID" value="SOD97191.1"/>
    <property type="molecule type" value="Genomic_DNA"/>
</dbReference>
<keyword evidence="1" id="KW-0472">Membrane</keyword>
<sequence>MDTASTLPHLNAALNGVTIVLLLAAFVLIKQGKVQAHRKAMLGAIGVSAVFLASYLVYHFTAPIFQFRGEGAIRPVYYVFLVSHVLLAAVATPMILVTAWRGLHRADARHRALAKVTWPVWMYVSVSGVVVYWMLYHVYV</sequence>
<feature type="transmembrane region" description="Helical" evidence="1">
    <location>
        <begin position="120"/>
        <end position="139"/>
    </location>
</feature>
<keyword evidence="1" id="KW-1133">Transmembrane helix</keyword>
<organism evidence="2 3">
    <name type="scientific">Caenispirillum bisanense</name>
    <dbReference type="NCBI Taxonomy" id="414052"/>
    <lineage>
        <taxon>Bacteria</taxon>
        <taxon>Pseudomonadati</taxon>
        <taxon>Pseudomonadota</taxon>
        <taxon>Alphaproteobacteria</taxon>
        <taxon>Rhodospirillales</taxon>
        <taxon>Novispirillaceae</taxon>
        <taxon>Caenispirillum</taxon>
    </lineage>
</organism>
<evidence type="ECO:0000313" key="3">
    <source>
        <dbReference type="Proteomes" id="UP000219621"/>
    </source>
</evidence>
<proteinExistence type="predicted"/>
<feature type="transmembrane region" description="Helical" evidence="1">
    <location>
        <begin position="12"/>
        <end position="29"/>
    </location>
</feature>
<keyword evidence="1" id="KW-0812">Transmembrane</keyword>
<dbReference type="RefSeq" id="WP_097280064.1">
    <property type="nucleotide sequence ID" value="NZ_OCNJ01000006.1"/>
</dbReference>
<protein>
    <submittedName>
        <fullName evidence="2">Putative membrane protein</fullName>
    </submittedName>
</protein>